<evidence type="ECO:0000313" key="1">
    <source>
        <dbReference type="EMBL" id="CAH1992387.1"/>
    </source>
</evidence>
<comment type="caution">
    <text evidence="1">The sequence shown here is derived from an EMBL/GenBank/DDBJ whole genome shotgun (WGS) entry which is preliminary data.</text>
</comment>
<accession>A0A9P0LFG8</accession>
<dbReference type="Proteomes" id="UP001152888">
    <property type="component" value="Unassembled WGS sequence"/>
</dbReference>
<proteinExistence type="predicted"/>
<evidence type="ECO:0000313" key="2">
    <source>
        <dbReference type="Proteomes" id="UP001152888"/>
    </source>
</evidence>
<keyword evidence="2" id="KW-1185">Reference proteome</keyword>
<dbReference type="AlphaFoldDB" id="A0A9P0LFG8"/>
<reference evidence="1" key="1">
    <citation type="submission" date="2022-03" db="EMBL/GenBank/DDBJ databases">
        <authorList>
            <person name="Sayadi A."/>
        </authorList>
    </citation>
    <scope>NUCLEOTIDE SEQUENCE</scope>
</reference>
<name>A0A9P0LFG8_ACAOB</name>
<protein>
    <submittedName>
        <fullName evidence="1">Uncharacterized protein</fullName>
    </submittedName>
</protein>
<gene>
    <name evidence="1" type="ORF">ACAOBT_LOCUS20823</name>
</gene>
<dbReference type="EMBL" id="CAKOFQ010007141">
    <property type="protein sequence ID" value="CAH1992387.1"/>
    <property type="molecule type" value="Genomic_DNA"/>
</dbReference>
<sequence length="74" mass="8703">MEENRLSKNSKRQITERSDEYRVVNKDYSPYMCNAIVQSMAHRRTENNKIAVFLSEQSVIQYPNQFATENSITV</sequence>
<organism evidence="1 2">
    <name type="scientific">Acanthoscelides obtectus</name>
    <name type="common">Bean weevil</name>
    <name type="synonym">Bruchus obtectus</name>
    <dbReference type="NCBI Taxonomy" id="200917"/>
    <lineage>
        <taxon>Eukaryota</taxon>
        <taxon>Metazoa</taxon>
        <taxon>Ecdysozoa</taxon>
        <taxon>Arthropoda</taxon>
        <taxon>Hexapoda</taxon>
        <taxon>Insecta</taxon>
        <taxon>Pterygota</taxon>
        <taxon>Neoptera</taxon>
        <taxon>Endopterygota</taxon>
        <taxon>Coleoptera</taxon>
        <taxon>Polyphaga</taxon>
        <taxon>Cucujiformia</taxon>
        <taxon>Chrysomeloidea</taxon>
        <taxon>Chrysomelidae</taxon>
        <taxon>Bruchinae</taxon>
        <taxon>Bruchini</taxon>
        <taxon>Acanthoscelides</taxon>
    </lineage>
</organism>